<dbReference type="Pfam" id="PF13202">
    <property type="entry name" value="EF-hand_5"/>
    <property type="match status" value="2"/>
</dbReference>
<evidence type="ECO:0000256" key="12">
    <source>
        <dbReference type="SAM" id="MobiDB-lite"/>
    </source>
</evidence>
<evidence type="ECO:0000259" key="14">
    <source>
        <dbReference type="PROSITE" id="PS50222"/>
    </source>
</evidence>
<feature type="region of interest" description="Disordered" evidence="12">
    <location>
        <begin position="4372"/>
        <end position="4450"/>
    </location>
</feature>
<evidence type="ECO:0000256" key="3">
    <source>
        <dbReference type="ARBA" id="ARBA00007015"/>
    </source>
</evidence>
<evidence type="ECO:0000259" key="15">
    <source>
        <dbReference type="PROSITE" id="PS50994"/>
    </source>
</evidence>
<feature type="region of interest" description="Disordered" evidence="12">
    <location>
        <begin position="112"/>
        <end position="146"/>
    </location>
</feature>
<feature type="transmembrane region" description="Helical" evidence="13">
    <location>
        <begin position="2125"/>
        <end position="2146"/>
    </location>
</feature>
<feature type="region of interest" description="Disordered" evidence="12">
    <location>
        <begin position="182"/>
        <end position="207"/>
    </location>
</feature>
<evidence type="ECO:0000256" key="8">
    <source>
        <dbReference type="ARBA" id="ARBA00022837"/>
    </source>
</evidence>
<feature type="domain" description="EF-hand" evidence="14">
    <location>
        <begin position="1763"/>
        <end position="1798"/>
    </location>
</feature>
<dbReference type="InterPro" id="IPR001584">
    <property type="entry name" value="Integrase_cat-core"/>
</dbReference>
<evidence type="ECO:0000256" key="11">
    <source>
        <dbReference type="SAM" id="Coils"/>
    </source>
</evidence>
<evidence type="ECO:0000256" key="4">
    <source>
        <dbReference type="ARBA" id="ARBA00022448"/>
    </source>
</evidence>
<dbReference type="SMART" id="SM00181">
    <property type="entry name" value="EGF"/>
    <property type="match status" value="24"/>
</dbReference>
<comment type="caution">
    <text evidence="16">The sequence shown here is derived from an EMBL/GenBank/DDBJ whole genome shotgun (WGS) entry which is preliminary data.</text>
</comment>
<dbReference type="InterPro" id="IPR029044">
    <property type="entry name" value="Nucleotide-diphossugar_trans"/>
</dbReference>
<sequence>MPVQACRDQAQFVCIVGFRPCSLCNPANLSQSYIKGARQVDAVVLGVQDKPHPVKPFLGLVAVAQVECPEASDGKLRPNVNETLTFLWVLSSMEESLGLVLAAASPLRDRSNEVETFKTPGKRRSRGGEERRRLSRDLEELEDGRRPAFESEMMSFDEMRKQLSMWQTHLCELAAEQKEAEKLRQDTSSLRSKLSSSEAEASDRARRGAAVDVCHVSSFECSLYLPINRILGGQIFPSSAPEKDNLVSKTIFDEGRLTGRADAETYDRAFDEWDVDSDDTLSEEELVQDGVISRTEFGNSAVQAVQAMAEPASAIHSCIAPEDRDAYFVTEISLDPANFNVLASCGPGQMGRAGLPYTLQGCHLGQGELTPAKASLSLEGTKAGEAEEECRPGFHRKGSECLPFICNAGKGCKVCIEQRLRTRDDQCAECEPGHKKTLDDVCEPYACLTGEAAACKVCRAQEERTADGCSAIRWGPMKSCPDSRKLIIYTSNKLISPANCANAVCNDNRCGQANNQCAECHWAALEEDHCNPGYLLGDDMLCKPFTCLEGPGALCKLCSDQSKRTGHGQCAECNPGYGLTSEASCEIFTCTAGGHGRCVAKISPAAFPQDQCIECNDGYQLTADFKCSESKRTANEQCQECKPGYSLTVDHYCEPFVCDEGPGTLCKRCLDMDMRTGDDQCAECNPGYALTEVDLCAKVAEHHCKEPLQISVSLAILASPCLARNANPSAAKLGPGKKCRSQSERTAENQCDECNAGYVLNQDDFTCSKYLCSTGQGPACKACKPSADLTADDQCEACNAGYGLTADFQCQPLLCAEGEGSKCAICRERLDRTKPGQCLACNPGHTLSADFKCVAIECRVGESSTDCKVCAAVPDRTTKNHCSECNAGSGLVGNRCEPLTCKTGPGSACKTCLGKAESTGFDQCKSCNAGYALNSEKKCEPFQCAVGGGSGCKTCRPQEARTDHDECESCNAGFFLSNSNGAWTCEAYSCTTGEGKECKVCQKQGDRTDHGQCAACNDGQTPSYELLSNGKCKPFTCKTGLGMGCKACRPLLKLTAADQCAQCNEGYFLGEDSKCHRWNCEVGDGSACKACFVQGLRTGHNQCALCNPGYFRNLSDLSCQPFACNVGNGTACSSCLQQAERTTRDQCSACNPGYELTGQAACRPYSCKTGDGSACVSCKEQAERTGDGDCAECNPGYFIAPGSGCQAYECNATTAGCKSCRDQSERSAQNQCAECNSGLELTDDFMCKSSDCTEGSGPACKKCSDGGECSECNVGYFLTEEKICQPYKCGLGPPPLCKTCRDAEKTTADNQCEECAAGYHLSESFACIPYSCATGPNSTCKTCKVVEKRVKDDECASCKAGYQLTEAGDCRAFACSTGNGSTCKTCQDQSKRTGNFQCASCNSGYTLQEDLTCKRSICEVGDLQACKTCDADSRCATCNDGFQLTASRTCEAIPCDVGDGSACAACMEQEERTKVNHCASCNPGHQLSGGTCEEYTCIKGFGRSCVPLADRTADFQCSSCNPGYKLEDGKCVGFTCSIDEGSGCKACRDQSARTADGQCGECNPGFGLTEDFKCEQYTCSTGPGAGCKTCRAPHTRSANDQCLDCNPGHFLTDDFTCAAFNCDEGGGAACKTCTALEDRSKNGQCLRDDGTCRLFTCRAGYFLDDDSRCRPFICKAAVMVMFQRFHVNISPGPWTTSALLAMLATGWLVDQCAECNPGYGLDECGSCSAYECKTGNEGYGLTPSSRCAAEQLKWLPRFSAVMYTKEAVKKVFRELDLNGDGKITADEFSKKEVDAAVEADACQQSQQVQSLCLELQVVRFEQALGKLAMDRFFEFQHDRSPGDTDLAAIDKVFERLDADQDELLSLPEFNAGARNREVKASDLFQSIDSDGNGRVSRSEFLKAAQGPEELRTLNQAFRRADSDQDDFVSQSEFLRDARTHYPGTSADDWLTKFGKLDRDADGRYGRSGAVRRRAAPLSHGLERLRCSLVALAVSDLGIPHKNVELDAENAEVGKVGLTESSPLVEKPKELSLLRSPVQWYRTLSQSYSWKLLAMVACTSHLLKGFVAGGGDEGLIGKPAEFLFSELGMSAGRLQALKAVAIVPFALKPVIALLSDAFPICGYHKLPYVVIFTIISFASLASLGFGFAVTEVAVVSALFLAFLQVAGVDVLMAAKQSEEVKKQASLGPDFYTYTWLGINAGQVLSVCFLGPVIAVMGARAPYRFAAPLVLVVLWPALGNFMGEKRELSGAGGGLPWVFRQHGVLCALTLMIGMLAFGLVVCTFLLDEHRLAPIAACMAAVVLGSFALFIRREIAGPVTFFFLLGLLSINIDGALFYFCTDSPMEFAEGPHFTPHFYITGIGAASFLGITVGFATGPEIFRSWSYRSICMVTLVLRACTQLAMLPVLCRWTLAFGIPDSLWLLVVMGLDSMVQAWRWIPKQVLAAHLAPRGVEATTLGLHAGTFNMASILSSYIGGYLLTFSGVSPTGSLQEGRQFQSLWKVQCVAAFLPLLLLLLVPVMLPQRSQTEALLEECDDSATLVETRVQVQDKVRELADTHEQLNKKFIELAKEREVSLLCEAMVLMIYASPTARKTAQADDLLDSSTTSATDSEGAACPHSFYVRNTFIECCESDGEVGSARCRASSAPAERSRQNGAMGTAGDAFEAQQKLEAAFQEAEELKDLIREADAERETLHDQLKQMKHGSYNFHLPEGVDEMLGTVTELTQKLDAASMDLQSARDYYNHVKLRIGLKKECLREEINEKAEQRDRLKAECLEVKDQVDRLQHECSRLHQELQDSKDVPSDEGRRKHEQPPELKEAEATGASREALRLQATQAKAKGGRRKCKRGTGHHQHGSKASAEDDLGGAGEATSSQPQEILSCQHRPQLAADSSGIPRLDNLKPEQFEQLRQMGDTTSDITLPDASEQDESKLQEPERPSQCTAGMLDFARGRDEGEQHALDSPSQHSAGTSLITCFDAGEEGQSKLELDKIGRSDMSSLDDCKQDKIKQQELDMSSWDAAGLSGIFGTESLELVKSRGQELDGPHQDAVCMSGSSKQQVMDEPSQDMAGLSGTHGAEEAEESGPPLPATAASIALQGDQEATIPAEEASGSGAQVESRKDVGPGQKKPLGKVAASPKKGSRKSKCKGKASLASPGPSSTGLGGTKRQGKAKAKKPEGEDRSSARKRQPAKSEKSSEAAKIEAEKADAAWNPMKKLFLVSILVVALLMIFAAVLIVAQLVTKVSDMLRRENGQMSVSVKEAERQFVAAQAEVASLKAEMTADKVQLTRVQARNTELEADSDQLRVRSHELEEELAQVSQASTEAARRLQVQEGKIEDLRSQCEMHQAEVHQAREECESLAREAEVGLRAQKQMTALEQELETKRELINLCKSLQTAASQPSAFANRSVERHAFVAMRFRRPWQPLCFAVWLPCIAGQSSTDEVQSPFHVVAQQIVQEECPELAPAPLSFWTQLQTHFFEAQSANYNPGPGSKLIALMAGLEGLGMLMKNLDSAYTCPVQVAKHFKLVAELALANGHLSRARCLMQLGNIFKMQELCAAIGGEGIALPNSHSKFEAADRAAGGNSHVKLYKEHYESELYGSHADSDFSFEFFGYQFSLTSEVAIEDYVYVGKADWNQPCGASKEQEVNFNDFGILFGNTDNGTSDLDLYYRKEGESRAFTLFTGTMADVPSSTGGIPLHEFRREVPPGWAPGIPEYPLRMYFERLKLWYRVFDGQDETVGPLVAGRLQGKAQHLGMQLRLPRPDGSVDVGSDALVRLSVEEVRDPMDPSIVIQQAIPSGVQALCNALRDAFGLSDQELVSKAIEDFFEFKRGKLSLAEYSIEWDSRLEEATTRAGLELNDVGKYYLFFRNSGLASKFLDDIKLQIKGDLRRFQEARSLALRLVTRKDDLGESYYQDEENLDQGAWDDSYWVEDGWSWVESTPDGDYWTESPDDYWGYESDVWYGAEEGWIETDYDDYYDEHPDYHNETTEQEANSPDDSGLSPKSPESYPVKGGGKGIGCSVCGSRWHTASSCPVGGSKGKGFRGPAKGYGKGKKGFYRPKGKGKGKWRPGKGKGKQKGYYGYSQKTLAQSFTASQSTFSPVKPTKTVHYRLDHEDSATVINLRNKEENDRSEAAASSSNADGGAQKRLDFTFATSIYSTVTSYHTVRGEKRRGLLVDPGAASGLIGSETLRDMMASCLDEDQSESVKWCHDKTNNVSGISGTAESTLGEVHLPVKMAGISGTFSADVLGGEGSLCPALLSNPALRKQRATLMCDYFGNGDGVMVVPVIATDADGQQRPSGWHYMRMLLTDSGHYLLPVDDQRQVSNHTRSEISKQMFTWSSEISQKWSDVRHCFLVHEKKPGDKDTCRERERCELENKETNEPWSSTDSKPLETTTSTTSSAGSPASKTTSGGSSPSTTTATSATTVDEAMPTSVRAADSSFTTGSNPETTTSTTSGVFIDVADTWSGPLNAGVSGDISPTALPCKPFLDSPTSTKTTLPDIDSWSLEDGFLVRHHKVPRRVLFTPQCAEQCPVDHNTIYKERTTYMKYVPRKYGETVMQDDWKHAKVPNRDMEQLWTGRTVFKIAKPTEDEKTTSLATSTSFGLKEEDFPHYEGDTWPSHWSEARKEEMRVKYKGIPEEYYTKTGRKPITPGNLRPWLAASSKQGVPAGTCFLRSNVYSLVQCLCSKDRELRAQERQQELPTLEFLHEILLQQHNQNRGFSLEQPWSSAMLIDSPIARLRDVAGIRVWRTDQCKLGARDEKNSPIRKTTGFLSNRRWSKVIKRCDNHRGQPHGVLQGQVSGVNRTTLAAVYPRRLCQLYGQDLWSILRKDMAMTYKPWPRQLLWTHSLYYSCERCQKGRAAPPGVEHNMIPGQCRYGQPGMRRARAAPVPDAPQEPPTTTAPSETASPIDAAAKVLAAPSRSDLEDATGPFKFLARSGDYSMIALECDRSTPLDMEQRLFLKAALTQMLRTCIDIFNKHTSVDYDHWLEDPILLQIFQEVIQRHMSVLGVMCSLRPWRRKVPDPYLSSACAPLRLLVSGNMKRWQVHAVEDMRLMSHGQLHAEVDEADWHFHFFGVKDGDPGADLPDLGDPDGPRGSSSKAGRPAAPYPSAPSERKNNGRNPSSSAAPPQVPQAQADEEAVEGDEGEEFEAVRPEADGEGEKVLKPLFDFKKVFKRLQSGLIEKDPNTARRLLLGLHERFYHAPIGDFKNMLLRAGLTSDILPLAEEAVMSCSICRKYVRLPNRPQVRIGAGAGIFNMRVQIDLFQYREVWILLIVDEATRYKAATSVMSKDFNEVTRKMMECWISVFGPPAQLVSDQEQSIMSHEAGRELERLQIERVPKGTTSGEAGKQHTGTGLVERHIGLLELTMKKVEAELDRQGISILPHELAKECAMSHNMSLNYGGATPSMAVFGVLPRPFYQEDHQGVVALSGALQTDITPFERALRIRQTALSMVQAAVAEDRVARANRSRPHQLKLDEMIPGTTKVDYYREVQGDVGWRGPAEMLKVNRQEGNAILSYQGRPYLVSLRHIRPHQAGVFITLSGVQENDFNFLRNLVEQLSPYKAVTVGWIVEQQKEVTVWRKASTSSLSFYETWGHIVSVAKALSTRAVGGAVMGQGLRTVHVPRSSVGVLLFWNTDDPKLHCFEHNNDNPITMKKVTAVRTDKVCFVFVYYYAFPAYEPDKPAKVLPSEGYDDETMNSENGLDGSMITDDLTPSRSDVSMSPTSPTTSMDEQTMLDAGSNVEHSGKRKGPDSRTVVLAPETKRSKIEELLALVGSSQVHTISQHNLINMYWVMHWTQAVPMEYPAIWQSFENSVYIAQWDDHLSRLDDLGGIENTLPRHDYLFVWPGKMDSELYADLQTAQIFKVDESTDNLDEEACYNIWPEVEEAEAAEVKQFVETKSFEPMHRNAMPHDIVIVDAVWVRKWKRLPNGQRKVKSRLCARGCFDRQKDMLSTRSTTATRLSQRVLVSSASTHDLDLESWDVSGAFLKGFSFEKIRELLRAKGIRTPIRKVAIIAPANVWRHLATFDQKFRIDITKVAEYLLLCNKPVYGLSDAPLAWQLCLHTHFEEQKGKASLMDENYFYWRNDKDQYAAGVTTHVDDCGAAGKKKWLDEQYELLVKKFGKVTRQRLPFTHCGVLYSRTPDGLLMSQDDFCEKLRPAPIDAGRKDEEPLTASELTTFRSLLGGLLWLTATRLDLVSDVCLLQSQVTKARITHLKQANNVVKRARAEHGQKLGLHFRKLHPPLRLCCVHDSSAAGNVRNYAQEGILVLLCEDKIHRYSRDSEIVIEDGRTHQLGGRAHILWAHGAKAKRISYSTSHAETLAAVSGMEASTLVAVRLAELMFLPGRPTLQQLIAAQEQGISRLPVDCMTDCRDFFELASGDKSVPQDKNQRLYVLAFREARMLGRLRWMILCPTESMTADALTKSMLAPPLMKLLSSGMVEFYNEGDHKLTMRALPRLPSVDEGHFDMTDKELIKEVATLAAASYMATAKTRFVWTALIMGTMLNTATATSTTTTTSTSSTAWDDMTWLTTMVIGVIIAERLLVQSFRLWWRHLFGTTTSSPTTSTPTDMDVDNSDDQMDVDEACIADTTPVPDINELNEIKAELDYYKSLCHKRWSELERARELCDNRWKTIEQLSKQLEALARWYNTLPDAGDAGRGKRFEPRLQVEYTIAMTQLHAGLKTPQRAIVRFPAHVRKPRFEVHSICNYRPDPTSQTGANCPLPELSVPNHRAYSERHEYKYVLHEELPLPDREAHYSKMLVIHQAFLAPDPPDWVFFIDCDAFFTDARTSLQDILETYGAGGAAGPHFLVAEDPGGINTGTLLFRRSEWSLSFLEQVASSQFAVAWDQSMFFWEILKAGLLAEQLEPSLLQADYTWPAEVALVHQAHLNAYVPPASTDWSAHEWREGDFVRHFAGCPWQEPHCLGLMRETAKYSDQLQRRS</sequence>
<evidence type="ECO:0000256" key="2">
    <source>
        <dbReference type="ARBA" id="ARBA00005664"/>
    </source>
</evidence>
<feature type="transmembrane region" description="Helical" evidence="13">
    <location>
        <begin position="2497"/>
        <end position="2519"/>
    </location>
</feature>
<dbReference type="SMART" id="SM00261">
    <property type="entry name" value="FU"/>
    <property type="match status" value="8"/>
</dbReference>
<feature type="region of interest" description="Disordered" evidence="12">
    <location>
        <begin position="4878"/>
        <end position="4903"/>
    </location>
</feature>
<feature type="compositionally biased region" description="Low complexity" evidence="12">
    <location>
        <begin position="5718"/>
        <end position="5728"/>
    </location>
</feature>
<proteinExistence type="inferred from homology"/>
<dbReference type="InterPro" id="IPR011992">
    <property type="entry name" value="EF-hand-dom_pair"/>
</dbReference>
<feature type="region of interest" description="Disordered" evidence="12">
    <location>
        <begin position="2790"/>
        <end position="2876"/>
    </location>
</feature>
<dbReference type="Pfam" id="PF03092">
    <property type="entry name" value="BT1"/>
    <property type="match status" value="1"/>
</dbReference>
<dbReference type="SUPFAM" id="SSF57184">
    <property type="entry name" value="Growth factor receptor domain"/>
    <property type="match status" value="4"/>
</dbReference>
<feature type="compositionally biased region" description="Low complexity" evidence="12">
    <location>
        <begin position="4390"/>
        <end position="4422"/>
    </location>
</feature>
<evidence type="ECO:0000256" key="1">
    <source>
        <dbReference type="ARBA" id="ARBA00004141"/>
    </source>
</evidence>
<reference evidence="16 17" key="1">
    <citation type="submission" date="2016-02" db="EMBL/GenBank/DDBJ databases">
        <title>Genome analysis of coral dinoflagellate symbionts highlights evolutionary adaptations to a symbiotic lifestyle.</title>
        <authorList>
            <person name="Aranda M."/>
            <person name="Li Y."/>
            <person name="Liew Y.J."/>
            <person name="Baumgarten S."/>
            <person name="Simakov O."/>
            <person name="Wilson M."/>
            <person name="Piel J."/>
            <person name="Ashoor H."/>
            <person name="Bougouffa S."/>
            <person name="Bajic V.B."/>
            <person name="Ryu T."/>
            <person name="Ravasi T."/>
            <person name="Bayer T."/>
            <person name="Micklem G."/>
            <person name="Kim H."/>
            <person name="Bhak J."/>
            <person name="Lajeunesse T.C."/>
            <person name="Voolstra C.R."/>
        </authorList>
    </citation>
    <scope>NUCLEOTIDE SEQUENCE [LARGE SCALE GENOMIC DNA]</scope>
    <source>
        <strain evidence="16 17">CCMP2467</strain>
    </source>
</reference>
<feature type="compositionally biased region" description="Low complexity" evidence="12">
    <location>
        <begin position="4129"/>
        <end position="4139"/>
    </location>
</feature>
<dbReference type="PROSITE" id="PS00018">
    <property type="entry name" value="EF_HAND_1"/>
    <property type="match status" value="4"/>
</dbReference>
<feature type="transmembrane region" description="Helical" evidence="13">
    <location>
        <begin position="2095"/>
        <end position="2113"/>
    </location>
</feature>
<feature type="region of interest" description="Disordered" evidence="12">
    <location>
        <begin position="4114"/>
        <end position="4139"/>
    </location>
</feature>
<keyword evidence="11" id="KW-0175">Coiled coil</keyword>
<feature type="region of interest" description="Disordered" evidence="12">
    <location>
        <begin position="3033"/>
        <end position="3195"/>
    </location>
</feature>
<keyword evidence="4" id="KW-0813">Transport</keyword>
<comment type="similarity">
    <text evidence="2">Belongs to the glycosyltransferase 34 family.</text>
</comment>
<comment type="similarity">
    <text evidence="3">Belongs to the major facilitator superfamily. Folate-biopterin transporter (TC 2.A.71) family.</text>
</comment>
<keyword evidence="6" id="KW-0808">Transferase</keyword>
<feature type="domain" description="Integrase catalytic" evidence="15">
    <location>
        <begin position="5238"/>
        <end position="5421"/>
    </location>
</feature>
<feature type="compositionally biased region" description="Basic residues" evidence="12">
    <location>
        <begin position="4046"/>
        <end position="4072"/>
    </location>
</feature>
<dbReference type="GO" id="GO:0003676">
    <property type="term" value="F:nucleic acid binding"/>
    <property type="evidence" value="ECO:0007669"/>
    <property type="project" value="InterPro"/>
</dbReference>
<dbReference type="Gene3D" id="1.10.238.10">
    <property type="entry name" value="EF-hand"/>
    <property type="match status" value="2"/>
</dbReference>
<feature type="transmembrane region" description="Helical" evidence="13">
    <location>
        <begin position="2223"/>
        <end position="2241"/>
    </location>
</feature>
<feature type="region of interest" description="Disordered" evidence="12">
    <location>
        <begin position="5686"/>
        <end position="5731"/>
    </location>
</feature>
<feature type="compositionally biased region" description="Low complexity" evidence="12">
    <location>
        <begin position="188"/>
        <end position="199"/>
    </location>
</feature>
<feature type="coiled-coil region" evidence="11">
    <location>
        <begin position="2661"/>
        <end position="2702"/>
    </location>
</feature>
<evidence type="ECO:0000256" key="13">
    <source>
        <dbReference type="SAM" id="Phobius"/>
    </source>
</evidence>
<keyword evidence="10 13" id="KW-0472">Membrane</keyword>
<dbReference type="PANTHER" id="PTHR31585:SF0">
    <property type="entry name" value="FOLATE-BIOPTERIN TRANSPORTER 1, CHLOROPLASTIC"/>
    <property type="match status" value="1"/>
</dbReference>
<feature type="compositionally biased region" description="Low complexity" evidence="12">
    <location>
        <begin position="4437"/>
        <end position="4450"/>
    </location>
</feature>
<dbReference type="Proteomes" id="UP000186817">
    <property type="component" value="Unassembled WGS sequence"/>
</dbReference>
<evidence type="ECO:0000256" key="9">
    <source>
        <dbReference type="ARBA" id="ARBA00022989"/>
    </source>
</evidence>
<dbReference type="SUPFAM" id="SSF53448">
    <property type="entry name" value="Nucleotide-diphospho-sugar transferases"/>
    <property type="match status" value="1"/>
</dbReference>
<feature type="transmembrane region" description="Helical" evidence="13">
    <location>
        <begin position="2152"/>
        <end position="2173"/>
    </location>
</feature>
<keyword evidence="17" id="KW-1185">Reference proteome</keyword>
<name>A0A1Q9DZG1_SYMMI</name>
<feature type="coiled-coil region" evidence="11">
    <location>
        <begin position="3254"/>
        <end position="3358"/>
    </location>
</feature>
<dbReference type="GO" id="GO:0015074">
    <property type="term" value="P:DNA integration"/>
    <property type="evidence" value="ECO:0007669"/>
    <property type="project" value="InterPro"/>
</dbReference>
<comment type="subcellular location">
    <subcellularLocation>
        <location evidence="1">Membrane</location>
        <topology evidence="1">Multi-pass membrane protein</topology>
    </subcellularLocation>
</comment>
<feature type="transmembrane region" description="Helical" evidence="13">
    <location>
        <begin position="2354"/>
        <end position="2374"/>
    </location>
</feature>
<dbReference type="SMART" id="SM00054">
    <property type="entry name" value="EFh"/>
    <property type="match status" value="5"/>
</dbReference>
<feature type="domain" description="EF-hand" evidence="14">
    <location>
        <begin position="1875"/>
        <end position="1910"/>
    </location>
</feature>
<dbReference type="SUPFAM" id="SSF47473">
    <property type="entry name" value="EF-hand"/>
    <property type="match status" value="2"/>
</dbReference>
<dbReference type="PROSITE" id="PS50994">
    <property type="entry name" value="INTEGRASE"/>
    <property type="match status" value="1"/>
</dbReference>
<feature type="compositionally biased region" description="Basic and acidic residues" evidence="12">
    <location>
        <begin position="3170"/>
        <end position="3179"/>
    </location>
</feature>
<feature type="transmembrane region" description="Helical" evidence="13">
    <location>
        <begin position="2457"/>
        <end position="2477"/>
    </location>
</feature>
<dbReference type="Gene3D" id="3.30.420.10">
    <property type="entry name" value="Ribonuclease H-like superfamily/Ribonuclease H"/>
    <property type="match status" value="1"/>
</dbReference>
<dbReference type="GO" id="GO:0005509">
    <property type="term" value="F:calcium ion binding"/>
    <property type="evidence" value="ECO:0007669"/>
    <property type="project" value="InterPro"/>
</dbReference>
<dbReference type="GO" id="GO:0016757">
    <property type="term" value="F:glycosyltransferase activity"/>
    <property type="evidence" value="ECO:0007669"/>
    <property type="project" value="UniProtKB-KW"/>
</dbReference>
<dbReference type="EMBL" id="LSRX01000323">
    <property type="protein sequence ID" value="OLQ00565.1"/>
    <property type="molecule type" value="Genomic_DNA"/>
</dbReference>
<evidence type="ECO:0000313" key="17">
    <source>
        <dbReference type="Proteomes" id="UP000186817"/>
    </source>
</evidence>
<feature type="region of interest" description="Disordered" evidence="12">
    <location>
        <begin position="5079"/>
        <end position="5155"/>
    </location>
</feature>
<evidence type="ECO:0000256" key="5">
    <source>
        <dbReference type="ARBA" id="ARBA00022676"/>
    </source>
</evidence>
<feature type="compositionally biased region" description="Basic and acidic residues" evidence="12">
    <location>
        <begin position="3033"/>
        <end position="3042"/>
    </location>
</feature>
<evidence type="ECO:0000313" key="16">
    <source>
        <dbReference type="EMBL" id="OLQ00565.1"/>
    </source>
</evidence>
<dbReference type="InterPro" id="IPR039309">
    <property type="entry name" value="BT1"/>
</dbReference>
<feature type="compositionally biased region" description="Basic and acidic residues" evidence="12">
    <location>
        <begin position="126"/>
        <end position="146"/>
    </location>
</feature>
<dbReference type="SUPFAM" id="SSF103473">
    <property type="entry name" value="MFS general substrate transporter"/>
    <property type="match status" value="1"/>
</dbReference>
<evidence type="ECO:0000256" key="10">
    <source>
        <dbReference type="ARBA" id="ARBA00023136"/>
    </source>
</evidence>
<dbReference type="InterPro" id="IPR000742">
    <property type="entry name" value="EGF"/>
</dbReference>
<gene>
    <name evidence="16" type="ORF">AK812_SmicGene16779</name>
</gene>
<feature type="transmembrane region" description="Helical" evidence="13">
    <location>
        <begin position="3212"/>
        <end position="3236"/>
    </location>
</feature>
<dbReference type="InterPro" id="IPR018247">
    <property type="entry name" value="EF_Hand_1_Ca_BS"/>
</dbReference>
<dbReference type="InterPro" id="IPR009030">
    <property type="entry name" value="Growth_fac_rcpt_cys_sf"/>
</dbReference>
<feature type="region of interest" description="Disordered" evidence="12">
    <location>
        <begin position="2912"/>
        <end position="2937"/>
    </location>
</feature>
<dbReference type="InterPro" id="IPR008630">
    <property type="entry name" value="Glyco_trans_34"/>
</dbReference>
<feature type="compositionally biased region" description="Basic and acidic residues" evidence="12">
    <location>
        <begin position="4119"/>
        <end position="4128"/>
    </location>
</feature>
<dbReference type="InterPro" id="IPR006212">
    <property type="entry name" value="Furin_repeat"/>
</dbReference>
<dbReference type="PROSITE" id="PS50222">
    <property type="entry name" value="EF_HAND_2"/>
    <property type="match status" value="2"/>
</dbReference>
<evidence type="ECO:0000256" key="7">
    <source>
        <dbReference type="ARBA" id="ARBA00022692"/>
    </source>
</evidence>
<feature type="compositionally biased region" description="Basic and acidic residues" evidence="12">
    <location>
        <begin position="2925"/>
        <end position="2934"/>
    </location>
</feature>
<feature type="compositionally biased region" description="Low complexity" evidence="12">
    <location>
        <begin position="3145"/>
        <end position="3156"/>
    </location>
</feature>
<dbReference type="OrthoDB" id="408084at2759"/>
<organism evidence="16 17">
    <name type="scientific">Symbiodinium microadriaticum</name>
    <name type="common">Dinoflagellate</name>
    <name type="synonym">Zooxanthella microadriatica</name>
    <dbReference type="NCBI Taxonomy" id="2951"/>
    <lineage>
        <taxon>Eukaryota</taxon>
        <taxon>Sar</taxon>
        <taxon>Alveolata</taxon>
        <taxon>Dinophyceae</taxon>
        <taxon>Suessiales</taxon>
        <taxon>Symbiodiniaceae</taxon>
        <taxon>Symbiodinium</taxon>
    </lineage>
</organism>
<dbReference type="PANTHER" id="PTHR31585">
    <property type="entry name" value="FOLATE-BIOPTERIN TRANSPORTER 1, CHLOROPLASTIC"/>
    <property type="match status" value="1"/>
</dbReference>
<feature type="transmembrane region" description="Helical" evidence="13">
    <location>
        <begin position="2262"/>
        <end position="2284"/>
    </location>
</feature>
<keyword evidence="5" id="KW-0328">Glycosyltransferase</keyword>
<feature type="compositionally biased region" description="Polar residues" evidence="12">
    <location>
        <begin position="4378"/>
        <end position="4389"/>
    </location>
</feature>
<feature type="compositionally biased region" description="Basic residues" evidence="12">
    <location>
        <begin position="3135"/>
        <end position="3144"/>
    </location>
</feature>
<keyword evidence="7 13" id="KW-0812">Transmembrane</keyword>
<dbReference type="InterPro" id="IPR036397">
    <property type="entry name" value="RNaseH_sf"/>
</dbReference>
<evidence type="ECO:0000256" key="6">
    <source>
        <dbReference type="ARBA" id="ARBA00022679"/>
    </source>
</evidence>
<protein>
    <submittedName>
        <fullName evidence="16">Putative folate-biopterin transporter 2</fullName>
    </submittedName>
</protein>
<feature type="region of interest" description="Disordered" evidence="12">
    <location>
        <begin position="4030"/>
        <end position="4075"/>
    </location>
</feature>
<feature type="compositionally biased region" description="Basic residues" evidence="12">
    <location>
        <begin position="2837"/>
        <end position="2853"/>
    </location>
</feature>
<feature type="transmembrane region" description="Helical" evidence="13">
    <location>
        <begin position="2315"/>
        <end position="2334"/>
    </location>
</feature>
<feature type="compositionally biased region" description="Basic and acidic residues" evidence="12">
    <location>
        <begin position="3186"/>
        <end position="3195"/>
    </location>
</feature>
<feature type="coiled-coil region" evidence="11">
    <location>
        <begin position="2542"/>
        <end position="2569"/>
    </location>
</feature>
<dbReference type="GO" id="GO:0016020">
    <property type="term" value="C:membrane"/>
    <property type="evidence" value="ECO:0007669"/>
    <property type="project" value="UniProtKB-SubCell"/>
</dbReference>
<feature type="transmembrane region" description="Helical" evidence="13">
    <location>
        <begin position="2194"/>
        <end position="2217"/>
    </location>
</feature>
<keyword evidence="9 13" id="KW-1133">Transmembrane helix</keyword>
<feature type="compositionally biased region" description="Acidic residues" evidence="12">
    <location>
        <begin position="5133"/>
        <end position="5146"/>
    </location>
</feature>
<dbReference type="InterPro" id="IPR036259">
    <property type="entry name" value="MFS_trans_sf"/>
</dbReference>
<feature type="compositionally biased region" description="Low complexity" evidence="12">
    <location>
        <begin position="4894"/>
        <end position="4903"/>
    </location>
</feature>
<feature type="compositionally biased region" description="Basic and acidic residues" evidence="12">
    <location>
        <begin position="2790"/>
        <end position="2818"/>
    </location>
</feature>
<dbReference type="InterPro" id="IPR002048">
    <property type="entry name" value="EF_hand_dom"/>
</dbReference>
<dbReference type="Gene3D" id="3.90.550.10">
    <property type="entry name" value="Spore Coat Polysaccharide Biosynthesis Protein SpsA, Chain A"/>
    <property type="match status" value="1"/>
</dbReference>
<dbReference type="Pfam" id="PF05637">
    <property type="entry name" value="Glyco_transf_34"/>
    <property type="match status" value="2"/>
</dbReference>
<feature type="region of interest" description="Disordered" evidence="12">
    <location>
        <begin position="3975"/>
        <end position="4008"/>
    </location>
</feature>
<feature type="compositionally biased region" description="Low complexity" evidence="12">
    <location>
        <begin position="5119"/>
        <end position="5132"/>
    </location>
</feature>
<accession>A0A1Q9DZG1</accession>
<feature type="transmembrane region" description="Helical" evidence="13">
    <location>
        <begin position="2290"/>
        <end position="2308"/>
    </location>
</feature>
<keyword evidence="8" id="KW-0106">Calcium</keyword>